<feature type="domain" description="TonB-dependent receptor plug" evidence="9">
    <location>
        <begin position="57"/>
        <end position="144"/>
    </location>
</feature>
<dbReference type="OrthoDB" id="9782587at2"/>
<comment type="subcellular location">
    <subcellularLocation>
        <location evidence="1 8">Cell outer membrane</location>
        <topology evidence="1 8">Multi-pass membrane protein</topology>
    </subcellularLocation>
</comment>
<accession>W0F332</accession>
<dbReference type="InterPro" id="IPR036942">
    <property type="entry name" value="Beta-barrel_TonB_sf"/>
</dbReference>
<evidence type="ECO:0000256" key="6">
    <source>
        <dbReference type="ARBA" id="ARBA00023136"/>
    </source>
</evidence>
<protein>
    <submittedName>
        <fullName evidence="10">TonB-denpendent receptor</fullName>
    </submittedName>
</protein>
<keyword evidence="5" id="KW-0732">Signal</keyword>
<evidence type="ECO:0000256" key="5">
    <source>
        <dbReference type="ARBA" id="ARBA00022729"/>
    </source>
</evidence>
<dbReference type="KEGG" id="nso:NIASO_12215"/>
<dbReference type="GO" id="GO:0015344">
    <property type="term" value="F:siderophore uptake transmembrane transporter activity"/>
    <property type="evidence" value="ECO:0007669"/>
    <property type="project" value="TreeGrafter"/>
</dbReference>
<dbReference type="Proteomes" id="UP000003586">
    <property type="component" value="Chromosome"/>
</dbReference>
<dbReference type="EMBL" id="CP007035">
    <property type="protein sequence ID" value="AHF15711.1"/>
    <property type="molecule type" value="Genomic_DNA"/>
</dbReference>
<keyword evidence="10" id="KW-0675">Receptor</keyword>
<dbReference type="eggNOG" id="COG4772">
    <property type="taxonomic scope" value="Bacteria"/>
</dbReference>
<dbReference type="Pfam" id="PF07715">
    <property type="entry name" value="Plug"/>
    <property type="match status" value="1"/>
</dbReference>
<name>W0F332_9BACT</name>
<dbReference type="InterPro" id="IPR012910">
    <property type="entry name" value="Plug_dom"/>
</dbReference>
<dbReference type="PROSITE" id="PS52016">
    <property type="entry name" value="TONB_DEPENDENT_REC_3"/>
    <property type="match status" value="1"/>
</dbReference>
<evidence type="ECO:0000313" key="10">
    <source>
        <dbReference type="EMBL" id="AHF15711.1"/>
    </source>
</evidence>
<evidence type="ECO:0000313" key="11">
    <source>
        <dbReference type="Proteomes" id="UP000003586"/>
    </source>
</evidence>
<dbReference type="GO" id="GO:0009279">
    <property type="term" value="C:cell outer membrane"/>
    <property type="evidence" value="ECO:0007669"/>
    <property type="project" value="UniProtKB-SubCell"/>
</dbReference>
<dbReference type="Gene3D" id="2.170.130.10">
    <property type="entry name" value="TonB-dependent receptor, plug domain"/>
    <property type="match status" value="1"/>
</dbReference>
<gene>
    <name evidence="10" type="ORF">NIASO_12215</name>
</gene>
<keyword evidence="2 8" id="KW-0813">Transport</keyword>
<dbReference type="RefSeq" id="WP_008585888.1">
    <property type="nucleotide sequence ID" value="NZ_CP007035.1"/>
</dbReference>
<keyword evidence="4 8" id="KW-0812">Transmembrane</keyword>
<dbReference type="InterPro" id="IPR039426">
    <property type="entry name" value="TonB-dep_rcpt-like"/>
</dbReference>
<organism evidence="10 11">
    <name type="scientific">Niabella soli DSM 19437</name>
    <dbReference type="NCBI Taxonomy" id="929713"/>
    <lineage>
        <taxon>Bacteria</taxon>
        <taxon>Pseudomonadati</taxon>
        <taxon>Bacteroidota</taxon>
        <taxon>Chitinophagia</taxon>
        <taxon>Chitinophagales</taxon>
        <taxon>Chitinophagaceae</taxon>
        <taxon>Niabella</taxon>
    </lineage>
</organism>
<evidence type="ECO:0000256" key="7">
    <source>
        <dbReference type="ARBA" id="ARBA00023237"/>
    </source>
</evidence>
<dbReference type="HOGENOM" id="CLU_008287_13_2_10"/>
<proteinExistence type="inferred from homology"/>
<dbReference type="STRING" id="929713.NIASO_12215"/>
<dbReference type="Gene3D" id="2.40.170.20">
    <property type="entry name" value="TonB-dependent receptor, beta-barrel domain"/>
    <property type="match status" value="1"/>
</dbReference>
<evidence type="ECO:0000256" key="4">
    <source>
        <dbReference type="ARBA" id="ARBA00022692"/>
    </source>
</evidence>
<keyword evidence="7 8" id="KW-0998">Cell outer membrane</keyword>
<dbReference type="AlphaFoldDB" id="W0F332"/>
<dbReference type="PANTHER" id="PTHR30069">
    <property type="entry name" value="TONB-DEPENDENT OUTER MEMBRANE RECEPTOR"/>
    <property type="match status" value="1"/>
</dbReference>
<dbReference type="GO" id="GO:0044718">
    <property type="term" value="P:siderophore transmembrane transport"/>
    <property type="evidence" value="ECO:0007669"/>
    <property type="project" value="TreeGrafter"/>
</dbReference>
<sequence>MRYFIFLFCILYSGFIYGQDTDSVKTIEAITVHAFGQNENRATAIVRNLASDVPANKLSLVTALNTISGVRMEERSPGSYRINIRGSSLRAPFGVRNVKVYWGDIPLTDPGGNTYFNQLAYNNFKSITVFKGPASSMYGAGTGGLILLEPPRNSKSGINVEYAAGSYHTQSIFAEATWQKENLTNTITYAHNQSDGYRAQSAMQRNNLSWHTNIKWKDQELSALLLFSDLYYQTPGALTLKEFNANPAAARPAAGAFPSAAAVNAAIWQKTITAGITHTQHFGEAWSNATTLYSSFAQVKNSAIRNYENRNEPQFGGRSVFVYNKKWSGNNTLQWNTGIEAQQGYSTIRVSGNNQGRPDTLQTDDDVNIGTYSIFTQASVSLRDHWVYTAGVSYNKSKLAFTRMNAYPVTEQVFHYNNELAPRFTVLRKLGSTDVLATVSRGFSPPAVAEILPSTTILNKDLKAEHGWNYELTGRKHFNFNSSSLHFELTGFYFDLTDAITQRRDASGADYFTNAGAVKERGVEGYGNYFRAFRFNSFFDYLNASVNYTYNHFRYGNFIKDTITYSGNRIPGVPASTLNARVAVAARMGLYIDANYYGASPVFLTDANAAQANAYHLLGAKIGYRKKWNKINVTLYAGADNLLNETYSLGNDINAAAGRYYNAAPKRNFFTGAAFEWR</sequence>
<evidence type="ECO:0000256" key="8">
    <source>
        <dbReference type="PROSITE-ProRule" id="PRU01360"/>
    </source>
</evidence>
<keyword evidence="11" id="KW-1185">Reference proteome</keyword>
<keyword evidence="6 8" id="KW-0472">Membrane</keyword>
<keyword evidence="3 8" id="KW-1134">Transmembrane beta strand</keyword>
<dbReference type="SUPFAM" id="SSF56935">
    <property type="entry name" value="Porins"/>
    <property type="match status" value="1"/>
</dbReference>
<dbReference type="PANTHER" id="PTHR30069:SF29">
    <property type="entry name" value="HEMOGLOBIN AND HEMOGLOBIN-HAPTOGLOBIN-BINDING PROTEIN 1-RELATED"/>
    <property type="match status" value="1"/>
</dbReference>
<dbReference type="InterPro" id="IPR037066">
    <property type="entry name" value="Plug_dom_sf"/>
</dbReference>
<evidence type="ECO:0000256" key="2">
    <source>
        <dbReference type="ARBA" id="ARBA00022448"/>
    </source>
</evidence>
<evidence type="ECO:0000256" key="3">
    <source>
        <dbReference type="ARBA" id="ARBA00022452"/>
    </source>
</evidence>
<evidence type="ECO:0000256" key="1">
    <source>
        <dbReference type="ARBA" id="ARBA00004571"/>
    </source>
</evidence>
<comment type="similarity">
    <text evidence="8">Belongs to the TonB-dependent receptor family.</text>
</comment>
<evidence type="ECO:0000259" key="9">
    <source>
        <dbReference type="Pfam" id="PF07715"/>
    </source>
</evidence>
<reference evidence="10 11" key="1">
    <citation type="submission" date="2013-12" db="EMBL/GenBank/DDBJ databases">
        <authorList>
            <consortium name="DOE Joint Genome Institute"/>
            <person name="Eisen J."/>
            <person name="Huntemann M."/>
            <person name="Han J."/>
            <person name="Chen A."/>
            <person name="Kyrpides N."/>
            <person name="Mavromatis K."/>
            <person name="Markowitz V."/>
            <person name="Palaniappan K."/>
            <person name="Ivanova N."/>
            <person name="Schaumberg A."/>
            <person name="Pati A."/>
            <person name="Liolios K."/>
            <person name="Nordberg H.P."/>
            <person name="Cantor M.N."/>
            <person name="Hua S.X."/>
            <person name="Woyke T."/>
        </authorList>
    </citation>
    <scope>NUCLEOTIDE SEQUENCE [LARGE SCALE GENOMIC DNA]</scope>
    <source>
        <strain evidence="11">DSM 19437</strain>
    </source>
</reference>